<proteinExistence type="predicted"/>
<protein>
    <submittedName>
        <fullName evidence="2">Uncharacterized protein</fullName>
    </submittedName>
</protein>
<comment type="caution">
    <text evidence="2">The sequence shown here is derived from an EMBL/GenBank/DDBJ whole genome shotgun (WGS) entry which is preliminary data.</text>
</comment>
<sequence length="66" mass="6820">MASLFLLAAGCTVGSGEDSRESALTQRERDSVLAESPIPGARAVKAVLTAADSANARADRMNSRAK</sequence>
<gene>
    <name evidence="2" type="ORF">ENO08_00480</name>
</gene>
<accession>A0A7V2F2I2</accession>
<evidence type="ECO:0000313" key="2">
    <source>
        <dbReference type="EMBL" id="HER42920.1"/>
    </source>
</evidence>
<feature type="region of interest" description="Disordered" evidence="1">
    <location>
        <begin position="14"/>
        <end position="33"/>
    </location>
</feature>
<dbReference type="EMBL" id="DSEC01000037">
    <property type="protein sequence ID" value="HER42920.1"/>
    <property type="molecule type" value="Genomic_DNA"/>
</dbReference>
<organism evidence="2">
    <name type="scientific">Eiseniibacteriota bacterium</name>
    <dbReference type="NCBI Taxonomy" id="2212470"/>
    <lineage>
        <taxon>Bacteria</taxon>
        <taxon>Candidatus Eiseniibacteriota</taxon>
    </lineage>
</organism>
<feature type="compositionally biased region" description="Basic and acidic residues" evidence="1">
    <location>
        <begin position="17"/>
        <end position="32"/>
    </location>
</feature>
<dbReference type="Proteomes" id="UP000886069">
    <property type="component" value="Unassembled WGS sequence"/>
</dbReference>
<dbReference type="AlphaFoldDB" id="A0A7V2F2I2"/>
<name>A0A7V2F2I2_UNCEI</name>
<reference evidence="2" key="1">
    <citation type="journal article" date="2020" name="mSystems">
        <title>Genome- and Community-Level Interaction Insights into Carbon Utilization and Element Cycling Functions of Hydrothermarchaeota in Hydrothermal Sediment.</title>
        <authorList>
            <person name="Zhou Z."/>
            <person name="Liu Y."/>
            <person name="Xu W."/>
            <person name="Pan J."/>
            <person name="Luo Z.H."/>
            <person name="Li M."/>
        </authorList>
    </citation>
    <scope>NUCLEOTIDE SEQUENCE [LARGE SCALE GENOMIC DNA]</scope>
    <source>
        <strain evidence="2">SpSt-1233</strain>
    </source>
</reference>
<evidence type="ECO:0000256" key="1">
    <source>
        <dbReference type="SAM" id="MobiDB-lite"/>
    </source>
</evidence>